<keyword evidence="2" id="KW-0479">Metal-binding</keyword>
<evidence type="ECO:0000256" key="3">
    <source>
        <dbReference type="ARBA" id="ARBA00022801"/>
    </source>
</evidence>
<evidence type="ECO:0000256" key="2">
    <source>
        <dbReference type="ARBA" id="ARBA00022723"/>
    </source>
</evidence>
<keyword evidence="7" id="KW-1185">Reference proteome</keyword>
<comment type="caution">
    <text evidence="6">The sequence shown here is derived from an EMBL/GenBank/DDBJ whole genome shotgun (WGS) entry which is preliminary data.</text>
</comment>
<proteinExistence type="predicted"/>
<evidence type="ECO:0000259" key="5">
    <source>
        <dbReference type="Pfam" id="PF01850"/>
    </source>
</evidence>
<accession>A0ABN2BM08</accession>
<name>A0ABN2BM08_9ACTN</name>
<evidence type="ECO:0000256" key="4">
    <source>
        <dbReference type="ARBA" id="ARBA00022842"/>
    </source>
</evidence>
<gene>
    <name evidence="6" type="ORF">GCM10009788_51670</name>
</gene>
<sequence length="136" mass="14645">MLTAFDADVLIYAGREGHALGDRVVALLDDGQTTAVGSILLLTEVLAKPMREDPVSAETTSLISLLGRIDLRPLDDTTGRLALQLAIRHRLRVADASHLATAIAAGADRFLTNNRKDFPQTITEIDVVYPEDLPAA</sequence>
<dbReference type="Gene3D" id="3.40.50.1010">
    <property type="entry name" value="5'-nuclease"/>
    <property type="match status" value="1"/>
</dbReference>
<keyword evidence="4" id="KW-0460">Magnesium</keyword>
<dbReference type="EMBL" id="BAAAOR010000039">
    <property type="protein sequence ID" value="GAA1542762.1"/>
    <property type="molecule type" value="Genomic_DNA"/>
</dbReference>
<dbReference type="Pfam" id="PF01850">
    <property type="entry name" value="PIN"/>
    <property type="match status" value="1"/>
</dbReference>
<reference evidence="6 7" key="1">
    <citation type="journal article" date="2019" name="Int. J. Syst. Evol. Microbiol.">
        <title>The Global Catalogue of Microorganisms (GCM) 10K type strain sequencing project: providing services to taxonomists for standard genome sequencing and annotation.</title>
        <authorList>
            <consortium name="The Broad Institute Genomics Platform"/>
            <consortium name="The Broad Institute Genome Sequencing Center for Infectious Disease"/>
            <person name="Wu L."/>
            <person name="Ma J."/>
        </authorList>
    </citation>
    <scope>NUCLEOTIDE SEQUENCE [LARGE SCALE GENOMIC DNA]</scope>
    <source>
        <strain evidence="6 7">JCM 14942</strain>
    </source>
</reference>
<dbReference type="SUPFAM" id="SSF88723">
    <property type="entry name" value="PIN domain-like"/>
    <property type="match status" value="1"/>
</dbReference>
<evidence type="ECO:0000313" key="6">
    <source>
        <dbReference type="EMBL" id="GAA1542762.1"/>
    </source>
</evidence>
<dbReference type="InterPro" id="IPR029060">
    <property type="entry name" value="PIN-like_dom_sf"/>
</dbReference>
<evidence type="ECO:0000256" key="1">
    <source>
        <dbReference type="ARBA" id="ARBA00022722"/>
    </source>
</evidence>
<feature type="domain" description="PIN" evidence="5">
    <location>
        <begin position="5"/>
        <end position="118"/>
    </location>
</feature>
<keyword evidence="3" id="KW-0378">Hydrolase</keyword>
<dbReference type="Proteomes" id="UP001500842">
    <property type="component" value="Unassembled WGS sequence"/>
</dbReference>
<dbReference type="InterPro" id="IPR002716">
    <property type="entry name" value="PIN_dom"/>
</dbReference>
<evidence type="ECO:0000313" key="7">
    <source>
        <dbReference type="Proteomes" id="UP001500842"/>
    </source>
</evidence>
<dbReference type="RefSeq" id="WP_181410904.1">
    <property type="nucleotide sequence ID" value="NZ_BAAAOR010000039.1"/>
</dbReference>
<protein>
    <recommendedName>
        <fullName evidence="5">PIN domain-containing protein</fullName>
    </recommendedName>
</protein>
<keyword evidence="1" id="KW-0540">Nuclease</keyword>
<organism evidence="6 7">
    <name type="scientific">Nocardioides humi</name>
    <dbReference type="NCBI Taxonomy" id="449461"/>
    <lineage>
        <taxon>Bacteria</taxon>
        <taxon>Bacillati</taxon>
        <taxon>Actinomycetota</taxon>
        <taxon>Actinomycetes</taxon>
        <taxon>Propionibacteriales</taxon>
        <taxon>Nocardioidaceae</taxon>
        <taxon>Nocardioides</taxon>
    </lineage>
</organism>